<evidence type="ECO:0000256" key="1">
    <source>
        <dbReference type="SAM" id="SignalP"/>
    </source>
</evidence>
<keyword evidence="1" id="KW-0732">Signal</keyword>
<dbReference type="Proteomes" id="UP000429552">
    <property type="component" value="Unassembled WGS sequence"/>
</dbReference>
<feature type="signal peptide" evidence="1">
    <location>
        <begin position="1"/>
        <end position="27"/>
    </location>
</feature>
<name>A0A640T8K6_STRNI</name>
<sequence>MTSIPYFRLAVAIFMAVCLSLGGASLAASAPKAKACPTAASVRCPPGYYSFAGKCIKKSNVKCPKGYANFLGKCVPSPPKKSCKCGSITVDGVKYCNGCLTGPR</sequence>
<reference evidence="2 3" key="1">
    <citation type="submission" date="2019-12" db="EMBL/GenBank/DDBJ databases">
        <title>Whole genome shotgun sequence of Streptomyces libani subsp. libani NBRC 13452.</title>
        <authorList>
            <person name="Ichikawa N."/>
            <person name="Kimura A."/>
            <person name="Kitahashi Y."/>
            <person name="Komaki H."/>
            <person name="Tamura T."/>
        </authorList>
    </citation>
    <scope>NUCLEOTIDE SEQUENCE [LARGE SCALE GENOMIC DNA]</scope>
    <source>
        <strain evidence="2 3">NBRC 13452</strain>
    </source>
</reference>
<organism evidence="2 3">
    <name type="scientific">Streptomyces nigrescens</name>
    <dbReference type="NCBI Taxonomy" id="1920"/>
    <lineage>
        <taxon>Bacteria</taxon>
        <taxon>Bacillati</taxon>
        <taxon>Actinomycetota</taxon>
        <taxon>Actinomycetes</taxon>
        <taxon>Kitasatosporales</taxon>
        <taxon>Streptomycetaceae</taxon>
        <taxon>Streptomyces</taxon>
    </lineage>
</organism>
<dbReference type="AlphaFoldDB" id="A0A640T8K6"/>
<proteinExistence type="predicted"/>
<evidence type="ECO:0008006" key="4">
    <source>
        <dbReference type="Google" id="ProtNLM"/>
    </source>
</evidence>
<feature type="chain" id="PRO_5025005350" description="Kazal-like domain-containing protein" evidence="1">
    <location>
        <begin position="28"/>
        <end position="104"/>
    </location>
</feature>
<dbReference type="EMBL" id="BLIP01000001">
    <property type="protein sequence ID" value="GFE20087.1"/>
    <property type="molecule type" value="Genomic_DNA"/>
</dbReference>
<protein>
    <recommendedName>
        <fullName evidence="4">Kazal-like domain-containing protein</fullName>
    </recommendedName>
</protein>
<accession>A0A640T8K6</accession>
<evidence type="ECO:0000313" key="3">
    <source>
        <dbReference type="Proteomes" id="UP000429552"/>
    </source>
</evidence>
<comment type="caution">
    <text evidence="2">The sequence shown here is derived from an EMBL/GenBank/DDBJ whole genome shotgun (WGS) entry which is preliminary data.</text>
</comment>
<evidence type="ECO:0000313" key="2">
    <source>
        <dbReference type="EMBL" id="GFE20087.1"/>
    </source>
</evidence>
<gene>
    <name evidence="2" type="ORF">Sliba_05400</name>
</gene>